<dbReference type="Pfam" id="PF13274">
    <property type="entry name" value="SocA_Panacea"/>
    <property type="match status" value="1"/>
</dbReference>
<dbReference type="InterPro" id="IPR025272">
    <property type="entry name" value="SocA_Panacea"/>
</dbReference>
<dbReference type="AlphaFoldDB" id="G7W794"/>
<feature type="domain" description="Antitoxin SocA-like Panacea" evidence="1">
    <location>
        <begin position="47"/>
        <end position="138"/>
    </location>
</feature>
<dbReference type="PATRIC" id="fig|768706.3.peg.5314"/>
<evidence type="ECO:0000313" key="3">
    <source>
        <dbReference type="Proteomes" id="UP000006346"/>
    </source>
</evidence>
<dbReference type="Proteomes" id="UP000006346">
    <property type="component" value="Chromosome"/>
</dbReference>
<organism evidence="2 3">
    <name type="scientific">Desulfosporosinus orientis (strain ATCC 19365 / DSM 765 / NCIMB 8382 / VKM B-1628 / Singapore I)</name>
    <name type="common">Desulfotomaculum orientis</name>
    <dbReference type="NCBI Taxonomy" id="768706"/>
    <lineage>
        <taxon>Bacteria</taxon>
        <taxon>Bacillati</taxon>
        <taxon>Bacillota</taxon>
        <taxon>Clostridia</taxon>
        <taxon>Eubacteriales</taxon>
        <taxon>Desulfitobacteriaceae</taxon>
        <taxon>Desulfosporosinus</taxon>
    </lineage>
</organism>
<dbReference type="HOGENOM" id="CLU_110683_0_0_9"/>
<dbReference type="STRING" id="768706.Desor_5218"/>
<keyword evidence="3" id="KW-1185">Reference proteome</keyword>
<reference evidence="3" key="1">
    <citation type="submission" date="2011-11" db="EMBL/GenBank/DDBJ databases">
        <title>Complete sequence of Desulfosporosinus orientis DSM 765.</title>
        <authorList>
            <person name="Lucas S."/>
            <person name="Han J."/>
            <person name="Lapidus A."/>
            <person name="Cheng J.-F."/>
            <person name="Goodwin L."/>
            <person name="Pitluck S."/>
            <person name="Peters L."/>
            <person name="Ovchinnikova G."/>
            <person name="Teshima H."/>
            <person name="Detter J.C."/>
            <person name="Han C."/>
            <person name="Tapia R."/>
            <person name="Land M."/>
            <person name="Hauser L."/>
            <person name="Kyrpides N."/>
            <person name="Ivanova N."/>
            <person name="Pagani I."/>
            <person name="Pester M."/>
            <person name="Spring S."/>
            <person name="Ollivier B."/>
            <person name="Rattei T."/>
            <person name="Klenk H.-P."/>
            <person name="Wagner M."/>
            <person name="Loy A."/>
            <person name="Woyke T."/>
        </authorList>
    </citation>
    <scope>NUCLEOTIDE SEQUENCE [LARGE SCALE GENOMIC DNA]</scope>
    <source>
        <strain evidence="3">ATCC 19365 / DSM 765 / NCIMB 8382 / VKM B-1628</strain>
    </source>
</reference>
<dbReference type="KEGG" id="dor:Desor_5218"/>
<gene>
    <name evidence="2" type="ordered locus">Desor_5218</name>
</gene>
<evidence type="ECO:0000313" key="2">
    <source>
        <dbReference type="EMBL" id="AET70602.1"/>
    </source>
</evidence>
<protein>
    <submittedName>
        <fullName evidence="2">Putative phage-associated protein</fullName>
    </submittedName>
</protein>
<proteinExistence type="predicted"/>
<accession>G7W794</accession>
<reference evidence="2 3" key="2">
    <citation type="journal article" date="2012" name="J. Bacteriol.">
        <title>Complete genome sequences of Desulfosporosinus orientis DSM765T, Desulfosporosinus youngiae DSM17734T, Desulfosporosinus meridiei DSM13257T, and Desulfosporosinus acidiphilus DSM22704T.</title>
        <authorList>
            <person name="Pester M."/>
            <person name="Brambilla E."/>
            <person name="Alazard D."/>
            <person name="Rattei T."/>
            <person name="Weinmaier T."/>
            <person name="Han J."/>
            <person name="Lucas S."/>
            <person name="Lapidus A."/>
            <person name="Cheng J.F."/>
            <person name="Goodwin L."/>
            <person name="Pitluck S."/>
            <person name="Peters L."/>
            <person name="Ovchinnikova G."/>
            <person name="Teshima H."/>
            <person name="Detter J.C."/>
            <person name="Han C.S."/>
            <person name="Tapia R."/>
            <person name="Land M.L."/>
            <person name="Hauser L."/>
            <person name="Kyrpides N.C."/>
            <person name="Ivanova N.N."/>
            <person name="Pagani I."/>
            <person name="Huntmann M."/>
            <person name="Wei C.L."/>
            <person name="Davenport K.W."/>
            <person name="Daligault H."/>
            <person name="Chain P.S."/>
            <person name="Chen A."/>
            <person name="Mavromatis K."/>
            <person name="Markowitz V."/>
            <person name="Szeto E."/>
            <person name="Mikhailova N."/>
            <person name="Pati A."/>
            <person name="Wagner M."/>
            <person name="Woyke T."/>
            <person name="Ollivier B."/>
            <person name="Klenk H.P."/>
            <person name="Spring S."/>
            <person name="Loy A."/>
        </authorList>
    </citation>
    <scope>NUCLEOTIDE SEQUENCE [LARGE SCALE GENOMIC DNA]</scope>
    <source>
        <strain evidence="3">ATCC 19365 / DSM 765 / NCIMB 8382 / VKM B-1628</strain>
    </source>
</reference>
<dbReference type="EMBL" id="CP003108">
    <property type="protein sequence ID" value="AET70602.1"/>
    <property type="molecule type" value="Genomic_DNA"/>
</dbReference>
<evidence type="ECO:0000259" key="1">
    <source>
        <dbReference type="Pfam" id="PF13274"/>
    </source>
</evidence>
<name>G7W794_DESOD</name>
<dbReference type="eggNOG" id="COG3600">
    <property type="taxonomic scope" value="Bacteria"/>
</dbReference>
<sequence>MKLNSGLMELFDQGQTSPNKNKLFGVAEYFLNKIVSEAGESITPLKLQKLVYYAQAWSLAFYNSLFEEDFQAWVHGPVMPGLYIHFKEYGSGNIPKVSSFDSSVFEKEEITVLDLVWSVYGKYDAKYLERLTHIEKPWLDAREGKNQDKQCTNIISKEEIKKYFSGLRKNHDICSEYSLKNMYQI</sequence>